<dbReference type="GO" id="GO:0009307">
    <property type="term" value="P:DNA restriction-modification system"/>
    <property type="evidence" value="ECO:0007669"/>
    <property type="project" value="InterPro"/>
</dbReference>
<dbReference type="GO" id="GO:0009036">
    <property type="term" value="F:type II site-specific deoxyribonuclease activity"/>
    <property type="evidence" value="ECO:0007669"/>
    <property type="project" value="InterPro"/>
</dbReference>
<protein>
    <recommendedName>
        <fullName evidence="6">type II site-specific deoxyribonuclease</fullName>
        <ecNumber evidence="6">3.1.21.4</ecNumber>
    </recommendedName>
</protein>
<reference evidence="7 8" key="1">
    <citation type="journal article" date="1992" name="Lakartidningen">
        <title>[Penicillin V and not amoxicillin is the first choice preparation in acute otitis].</title>
        <authorList>
            <person name="Kamme C."/>
            <person name="Lundgren K."/>
            <person name="Prellner K."/>
        </authorList>
    </citation>
    <scope>NUCLEOTIDE SEQUENCE [LARGE SCALE GENOMIC DNA]</scope>
    <source>
        <strain evidence="7 8">W1</strain>
    </source>
</reference>
<organism evidence="7 8">
    <name type="scientific">Brachyspira aalborgi</name>
    <dbReference type="NCBI Taxonomy" id="29522"/>
    <lineage>
        <taxon>Bacteria</taxon>
        <taxon>Pseudomonadati</taxon>
        <taxon>Spirochaetota</taxon>
        <taxon>Spirochaetia</taxon>
        <taxon>Brachyspirales</taxon>
        <taxon>Brachyspiraceae</taxon>
        <taxon>Brachyspira</taxon>
    </lineage>
</organism>
<keyword evidence="1" id="KW-0540">Nuclease</keyword>
<accession>A0A5C8CDX3</accession>
<name>A0A5C8CDX3_9SPIR</name>
<dbReference type="InterPro" id="IPR019045">
    <property type="entry name" value="Restrct_endonuc_II_HinfI"/>
</dbReference>
<evidence type="ECO:0000256" key="1">
    <source>
        <dbReference type="ARBA" id="ARBA00022722"/>
    </source>
</evidence>
<dbReference type="Proteomes" id="UP000325116">
    <property type="component" value="Unassembled WGS sequence"/>
</dbReference>
<sequence>MSLSKVQKNNIKEKLFNTLRDKFKNYKPETNSMPFHTRLLGKDRMALFSFIHSLNTSFGTAIFENLVIEIGKERFKKVDKQVKAESIITSAAQKVINDIIDNLRSANVKPDKHKETNMIKKVCREGKTKEIKLTKIYIYLEDFNNNIYLIDLKTAKPNKGEFQNYKKTLLEWTATTLYKNYNSKVYSLIAIPYNPYAPQPYERWTLAGMLDLDKELKVAEEFWDFIGGENSYNDILLCFEEVGIEMREEIDEYFSKFKDM</sequence>
<evidence type="ECO:0000313" key="8">
    <source>
        <dbReference type="Proteomes" id="UP000325116"/>
    </source>
</evidence>
<keyword evidence="4" id="KW-0378">Hydrolase</keyword>
<dbReference type="GO" id="GO:0003677">
    <property type="term" value="F:DNA binding"/>
    <property type="evidence" value="ECO:0007669"/>
    <property type="project" value="InterPro"/>
</dbReference>
<evidence type="ECO:0000256" key="5">
    <source>
        <dbReference type="ARBA" id="ARBA00093760"/>
    </source>
</evidence>
<comment type="caution">
    <text evidence="7">The sequence shown here is derived from an EMBL/GenBank/DDBJ whole genome shotgun (WGS) entry which is preliminary data.</text>
</comment>
<proteinExistence type="predicted"/>
<dbReference type="RefSeq" id="WP_147758573.1">
    <property type="nucleotide sequence ID" value="NZ_SAXT01000005.1"/>
</dbReference>
<dbReference type="EMBL" id="SAXT01000005">
    <property type="protein sequence ID" value="TXJ11639.1"/>
    <property type="molecule type" value="Genomic_DNA"/>
</dbReference>
<dbReference type="Pfam" id="PF09520">
    <property type="entry name" value="RE_TdeIII"/>
    <property type="match status" value="1"/>
</dbReference>
<keyword evidence="3 7" id="KW-0255">Endonuclease</keyword>
<evidence type="ECO:0000256" key="3">
    <source>
        <dbReference type="ARBA" id="ARBA00022759"/>
    </source>
</evidence>
<evidence type="ECO:0000256" key="4">
    <source>
        <dbReference type="ARBA" id="ARBA00022801"/>
    </source>
</evidence>
<dbReference type="EC" id="3.1.21.4" evidence="6"/>
<keyword evidence="2" id="KW-0680">Restriction system</keyword>
<comment type="catalytic activity">
    <reaction evidence="5">
        <text>Endonucleolytic cleavage of DNA to give specific double-stranded fragments with terminal 5'-phosphates.</text>
        <dbReference type="EC" id="3.1.21.4"/>
    </reaction>
</comment>
<evidence type="ECO:0000256" key="6">
    <source>
        <dbReference type="ARBA" id="ARBA00093790"/>
    </source>
</evidence>
<dbReference type="AlphaFoldDB" id="A0A5C8CDX3"/>
<evidence type="ECO:0000256" key="2">
    <source>
        <dbReference type="ARBA" id="ARBA00022747"/>
    </source>
</evidence>
<gene>
    <name evidence="7" type="ORF">EPJ80_07945</name>
</gene>
<evidence type="ECO:0000313" key="7">
    <source>
        <dbReference type="EMBL" id="TXJ11639.1"/>
    </source>
</evidence>